<evidence type="ECO:0000313" key="8">
    <source>
        <dbReference type="EMBL" id="TDC95502.1"/>
    </source>
</evidence>
<feature type="transmembrane region" description="Helical" evidence="7">
    <location>
        <begin position="12"/>
        <end position="34"/>
    </location>
</feature>
<reference evidence="8 9" key="1">
    <citation type="submission" date="2019-03" db="EMBL/GenBank/DDBJ databases">
        <title>Draft genome sequences of novel Actinobacteria.</title>
        <authorList>
            <person name="Sahin N."/>
            <person name="Ay H."/>
            <person name="Saygin H."/>
        </authorList>
    </citation>
    <scope>NUCLEOTIDE SEQUENCE [LARGE SCALE GENOMIC DNA]</scope>
    <source>
        <strain evidence="8 9">16K404</strain>
    </source>
</reference>
<dbReference type="Proteomes" id="UP000294744">
    <property type="component" value="Unassembled WGS sequence"/>
</dbReference>
<comment type="subcellular location">
    <subcellularLocation>
        <location evidence="1">Cell membrane</location>
        <topology evidence="1">Multi-pass membrane protein</topology>
    </subcellularLocation>
</comment>
<dbReference type="OrthoDB" id="3831435at2"/>
<feature type="transmembrane region" description="Helical" evidence="7">
    <location>
        <begin position="333"/>
        <end position="356"/>
    </location>
</feature>
<feature type="transmembrane region" description="Helical" evidence="7">
    <location>
        <begin position="296"/>
        <end position="321"/>
    </location>
</feature>
<keyword evidence="9" id="KW-1185">Reference proteome</keyword>
<dbReference type="Pfam" id="PF13440">
    <property type="entry name" value="Polysacc_synt_3"/>
    <property type="match status" value="1"/>
</dbReference>
<organism evidence="8 9">
    <name type="scientific">Saccharopolyspora aridisoli</name>
    <dbReference type="NCBI Taxonomy" id="2530385"/>
    <lineage>
        <taxon>Bacteria</taxon>
        <taxon>Bacillati</taxon>
        <taxon>Actinomycetota</taxon>
        <taxon>Actinomycetes</taxon>
        <taxon>Pseudonocardiales</taxon>
        <taxon>Pseudonocardiaceae</taxon>
        <taxon>Saccharopolyspora</taxon>
    </lineage>
</organism>
<evidence type="ECO:0000256" key="6">
    <source>
        <dbReference type="ARBA" id="ARBA00023136"/>
    </source>
</evidence>
<feature type="transmembrane region" description="Helical" evidence="7">
    <location>
        <begin position="250"/>
        <end position="275"/>
    </location>
</feature>
<evidence type="ECO:0000313" key="9">
    <source>
        <dbReference type="Proteomes" id="UP000294744"/>
    </source>
</evidence>
<feature type="transmembrane region" description="Helical" evidence="7">
    <location>
        <begin position="368"/>
        <end position="386"/>
    </location>
</feature>
<feature type="transmembrane region" description="Helical" evidence="7">
    <location>
        <begin position="218"/>
        <end position="244"/>
    </location>
</feature>
<accession>A0A4R4V038</accession>
<sequence>MLRTRKGTFAGGLARVFGGTVAGQVVVVACSPLLTRLFTPSDFGALAVFSAVVTIMGAVCTLRLETAVSLPKTDLRAASVAWTALGIAAVSTMIFLIIGIAASEPIAVALGAPVLARYWWLLALTMFAIGAGQVLAAWMVRTRRYDVLGRRVFAQGVGQVLVSLSLGALAWRPVGILLGLFAGRVAGLGGLVSARGLLHQRRPRWREVRSVLSRYRRFPLIASWSALLNTAGAQAPLLLISALYGQVAVGFVALTVRVLAAPAAVIGQSVAQVYLGEAGAASRARTAELHHFVKTTVRWLMLVGLPPTIIILLFGYSLFGFLFGPQWAESGHYAQILSVGYLAQFAVSPISQTLLLMERQDIQLRWDILRLLLSAGGPIVCFVVGAPVVVAIVALSASSVAGFGVLYMYCKRYADLADREVLSGVRGTDAGIS</sequence>
<dbReference type="EMBL" id="SMKV01000004">
    <property type="protein sequence ID" value="TDC95502.1"/>
    <property type="molecule type" value="Genomic_DNA"/>
</dbReference>
<dbReference type="GO" id="GO:0005886">
    <property type="term" value="C:plasma membrane"/>
    <property type="evidence" value="ECO:0007669"/>
    <property type="project" value="UniProtKB-SubCell"/>
</dbReference>
<keyword evidence="4 7" id="KW-0812">Transmembrane</keyword>
<feature type="transmembrane region" description="Helical" evidence="7">
    <location>
        <begin position="77"/>
        <end position="98"/>
    </location>
</feature>
<feature type="transmembrane region" description="Helical" evidence="7">
    <location>
        <begin position="152"/>
        <end position="171"/>
    </location>
</feature>
<dbReference type="PANTHER" id="PTHR30250:SF10">
    <property type="entry name" value="LIPOPOLYSACCHARIDE BIOSYNTHESIS PROTEIN WZXC"/>
    <property type="match status" value="1"/>
</dbReference>
<feature type="transmembrane region" description="Helical" evidence="7">
    <location>
        <begin position="118"/>
        <end position="140"/>
    </location>
</feature>
<dbReference type="AlphaFoldDB" id="A0A4R4V038"/>
<feature type="transmembrane region" description="Helical" evidence="7">
    <location>
        <begin position="46"/>
        <end position="65"/>
    </location>
</feature>
<evidence type="ECO:0000256" key="1">
    <source>
        <dbReference type="ARBA" id="ARBA00004651"/>
    </source>
</evidence>
<dbReference type="PANTHER" id="PTHR30250">
    <property type="entry name" value="PST FAMILY PREDICTED COLANIC ACID TRANSPORTER"/>
    <property type="match status" value="1"/>
</dbReference>
<comment type="caution">
    <text evidence="8">The sequence shown here is derived from an EMBL/GenBank/DDBJ whole genome shotgun (WGS) entry which is preliminary data.</text>
</comment>
<protein>
    <recommendedName>
        <fullName evidence="10">Lipopolysaccharide biosynthesis protein</fullName>
    </recommendedName>
</protein>
<evidence type="ECO:0008006" key="10">
    <source>
        <dbReference type="Google" id="ProtNLM"/>
    </source>
</evidence>
<evidence type="ECO:0000256" key="4">
    <source>
        <dbReference type="ARBA" id="ARBA00022692"/>
    </source>
</evidence>
<dbReference type="InterPro" id="IPR050833">
    <property type="entry name" value="Poly_Biosynth_Transport"/>
</dbReference>
<keyword evidence="5 7" id="KW-1133">Transmembrane helix</keyword>
<evidence type="ECO:0000256" key="2">
    <source>
        <dbReference type="ARBA" id="ARBA00007430"/>
    </source>
</evidence>
<keyword evidence="6 7" id="KW-0472">Membrane</keyword>
<comment type="similarity">
    <text evidence="2">Belongs to the polysaccharide synthase family.</text>
</comment>
<evidence type="ECO:0000256" key="5">
    <source>
        <dbReference type="ARBA" id="ARBA00022989"/>
    </source>
</evidence>
<evidence type="ECO:0000256" key="3">
    <source>
        <dbReference type="ARBA" id="ARBA00022475"/>
    </source>
</evidence>
<feature type="transmembrane region" description="Helical" evidence="7">
    <location>
        <begin position="392"/>
        <end position="410"/>
    </location>
</feature>
<feature type="transmembrane region" description="Helical" evidence="7">
    <location>
        <begin position="177"/>
        <end position="198"/>
    </location>
</feature>
<evidence type="ECO:0000256" key="7">
    <source>
        <dbReference type="SAM" id="Phobius"/>
    </source>
</evidence>
<proteinExistence type="inferred from homology"/>
<keyword evidence="3" id="KW-1003">Cell membrane</keyword>
<gene>
    <name evidence="8" type="ORF">E1161_04830</name>
</gene>
<name>A0A4R4V038_9PSEU</name>